<name>A0A7S2MKT7_9DINO</name>
<proteinExistence type="predicted"/>
<feature type="transmembrane region" description="Helical" evidence="5">
    <location>
        <begin position="201"/>
        <end position="223"/>
    </location>
</feature>
<evidence type="ECO:0000256" key="2">
    <source>
        <dbReference type="ARBA" id="ARBA00022692"/>
    </source>
</evidence>
<feature type="transmembrane region" description="Helical" evidence="5">
    <location>
        <begin position="20"/>
        <end position="41"/>
    </location>
</feature>
<dbReference type="InterPro" id="IPR005178">
    <property type="entry name" value="Ostalpha/TMEM184C"/>
</dbReference>
<comment type="subcellular location">
    <subcellularLocation>
        <location evidence="1">Membrane</location>
        <topology evidence="1">Multi-pass membrane protein</topology>
    </subcellularLocation>
</comment>
<dbReference type="EMBL" id="HBGW01002907">
    <property type="protein sequence ID" value="CAD9488605.1"/>
    <property type="molecule type" value="Transcribed_RNA"/>
</dbReference>
<evidence type="ECO:0000256" key="4">
    <source>
        <dbReference type="ARBA" id="ARBA00023136"/>
    </source>
</evidence>
<feature type="transmembrane region" description="Helical" evidence="5">
    <location>
        <begin position="235"/>
        <end position="255"/>
    </location>
</feature>
<keyword evidence="3 5" id="KW-1133">Transmembrane helix</keyword>
<sequence>MTTAFHTTWQMITPENIAQAVAACASALAIVISLVHIYRHWRFNRTKIRKPTVRLLFVVPIFALDCWACLMLEASVYKWAEVLTCFRELYEAVALVSFMELILTILGGTQHLAVVLVHGEEFSCADLRDAAGEVQHFWPLRKVLPAYRAGPEFLKCMLLGIFQYVFMCLAYLTVITTIWGSEQLGLITPEVFSAVKVVANFAKAASCAWALTCLLLFAHEVYAHVPPCGLPLKFLSIKGIVFFTFWQGFAIWVMMHTGALRHLRQYFSEKSADMGLDDSWWSPTQLRSGLNDLLLCFEVLFFSVLHFFAYPAREPASLQSPWRERILDDKSPGVQRVLSAVNLMNISHLREEVLRLSPDTAPPWIIAWTAGKLRHRRQLCSPEARAIDAPDALRPLVGDAAAPRP</sequence>
<keyword evidence="2 5" id="KW-0812">Transmembrane</keyword>
<reference evidence="6" key="1">
    <citation type="submission" date="2021-01" db="EMBL/GenBank/DDBJ databases">
        <authorList>
            <person name="Corre E."/>
            <person name="Pelletier E."/>
            <person name="Niang G."/>
            <person name="Scheremetjew M."/>
            <person name="Finn R."/>
            <person name="Kale V."/>
            <person name="Holt S."/>
            <person name="Cochrane G."/>
            <person name="Meng A."/>
            <person name="Brown T."/>
            <person name="Cohen L."/>
        </authorList>
    </citation>
    <scope>NUCLEOTIDE SEQUENCE</scope>
    <source>
        <strain evidence="6">RCC3387</strain>
    </source>
</reference>
<evidence type="ECO:0000313" key="6">
    <source>
        <dbReference type="EMBL" id="CAD9488605.1"/>
    </source>
</evidence>
<evidence type="ECO:0000256" key="5">
    <source>
        <dbReference type="SAM" id="Phobius"/>
    </source>
</evidence>
<evidence type="ECO:0000256" key="3">
    <source>
        <dbReference type="ARBA" id="ARBA00022989"/>
    </source>
</evidence>
<gene>
    <name evidence="6" type="ORF">BRAN1462_LOCUS1902</name>
</gene>
<protein>
    <submittedName>
        <fullName evidence="6">Uncharacterized protein</fullName>
    </submittedName>
</protein>
<dbReference type="PANTHER" id="PTHR23423">
    <property type="entry name" value="ORGANIC SOLUTE TRANSPORTER-RELATED"/>
    <property type="match status" value="1"/>
</dbReference>
<organism evidence="6">
    <name type="scientific">Zooxanthella nutricula</name>
    <dbReference type="NCBI Taxonomy" id="1333877"/>
    <lineage>
        <taxon>Eukaryota</taxon>
        <taxon>Sar</taxon>
        <taxon>Alveolata</taxon>
        <taxon>Dinophyceae</taxon>
        <taxon>Peridiniales</taxon>
        <taxon>Peridiniales incertae sedis</taxon>
        <taxon>Zooxanthella</taxon>
    </lineage>
</organism>
<dbReference type="GO" id="GO:0016020">
    <property type="term" value="C:membrane"/>
    <property type="evidence" value="ECO:0007669"/>
    <property type="project" value="UniProtKB-SubCell"/>
</dbReference>
<accession>A0A7S2MKT7</accession>
<dbReference type="SMART" id="SM01417">
    <property type="entry name" value="Solute_trans_a"/>
    <property type="match status" value="1"/>
</dbReference>
<feature type="transmembrane region" description="Helical" evidence="5">
    <location>
        <begin position="157"/>
        <end position="181"/>
    </location>
</feature>
<dbReference type="AlphaFoldDB" id="A0A7S2MKT7"/>
<keyword evidence="4 5" id="KW-0472">Membrane</keyword>
<dbReference type="Pfam" id="PF03619">
    <property type="entry name" value="Solute_trans_a"/>
    <property type="match status" value="1"/>
</dbReference>
<evidence type="ECO:0000256" key="1">
    <source>
        <dbReference type="ARBA" id="ARBA00004141"/>
    </source>
</evidence>
<feature type="transmembrane region" description="Helical" evidence="5">
    <location>
        <begin position="89"/>
        <end position="108"/>
    </location>
</feature>
<feature type="transmembrane region" description="Helical" evidence="5">
    <location>
        <begin position="53"/>
        <end position="77"/>
    </location>
</feature>